<evidence type="ECO:0000313" key="5">
    <source>
        <dbReference type="Proteomes" id="UP000005240"/>
    </source>
</evidence>
<name>A0A180FXA0_PUCT1</name>
<dbReference type="OrthoDB" id="2506434at2759"/>
<reference evidence="3" key="1">
    <citation type="submission" date="2009-11" db="EMBL/GenBank/DDBJ databases">
        <authorList>
            <consortium name="The Broad Institute Genome Sequencing Platform"/>
            <person name="Ward D."/>
            <person name="Feldgarden M."/>
            <person name="Earl A."/>
            <person name="Young S.K."/>
            <person name="Zeng Q."/>
            <person name="Koehrsen M."/>
            <person name="Alvarado L."/>
            <person name="Berlin A."/>
            <person name="Bochicchio J."/>
            <person name="Borenstein D."/>
            <person name="Chapman S.B."/>
            <person name="Chen Z."/>
            <person name="Engels R."/>
            <person name="Freedman E."/>
            <person name="Gellesch M."/>
            <person name="Goldberg J."/>
            <person name="Griggs A."/>
            <person name="Gujja S."/>
            <person name="Heilman E."/>
            <person name="Heiman D."/>
            <person name="Hepburn T."/>
            <person name="Howarth C."/>
            <person name="Jen D."/>
            <person name="Larson L."/>
            <person name="Lewis B."/>
            <person name="Mehta T."/>
            <person name="Park D."/>
            <person name="Pearson M."/>
            <person name="Roberts A."/>
            <person name="Saif S."/>
            <person name="Shea T."/>
            <person name="Shenoy N."/>
            <person name="Sisk P."/>
            <person name="Stolte C."/>
            <person name="Sykes S."/>
            <person name="Thomson T."/>
            <person name="Walk T."/>
            <person name="White J."/>
            <person name="Yandava C."/>
            <person name="Izard J."/>
            <person name="Baranova O.V."/>
            <person name="Blanton J.M."/>
            <person name="Tanner A.C."/>
            <person name="Dewhirst F.E."/>
            <person name="Haas B."/>
            <person name="Nusbaum C."/>
            <person name="Birren B."/>
        </authorList>
    </citation>
    <scope>NUCLEOTIDE SEQUENCE [LARGE SCALE GENOMIC DNA]</scope>
    <source>
        <strain evidence="3">1-1 BBBD Race 1</strain>
    </source>
</reference>
<feature type="region of interest" description="Disordered" evidence="1">
    <location>
        <begin position="1"/>
        <end position="20"/>
    </location>
</feature>
<evidence type="ECO:0000259" key="2">
    <source>
        <dbReference type="Pfam" id="PF20231"/>
    </source>
</evidence>
<evidence type="ECO:0000313" key="4">
    <source>
        <dbReference type="EnsemblFungi" id="PTTG_30822-t43_1-p1"/>
    </source>
</evidence>
<organism evidence="3">
    <name type="scientific">Puccinia triticina (isolate 1-1 / race 1 (BBBD))</name>
    <name type="common">Brown leaf rust fungus</name>
    <dbReference type="NCBI Taxonomy" id="630390"/>
    <lineage>
        <taxon>Eukaryota</taxon>
        <taxon>Fungi</taxon>
        <taxon>Dikarya</taxon>
        <taxon>Basidiomycota</taxon>
        <taxon>Pucciniomycotina</taxon>
        <taxon>Pucciniomycetes</taxon>
        <taxon>Pucciniales</taxon>
        <taxon>Pucciniaceae</taxon>
        <taxon>Puccinia</taxon>
    </lineage>
</organism>
<reference evidence="3" key="2">
    <citation type="submission" date="2016-05" db="EMBL/GenBank/DDBJ databases">
        <title>Comparative analysis highlights variable genome content of wheat rusts and divergence of the mating loci.</title>
        <authorList>
            <person name="Cuomo C.A."/>
            <person name="Bakkeren G."/>
            <person name="Szabo L."/>
            <person name="Khalil H."/>
            <person name="Joly D."/>
            <person name="Goldberg J."/>
            <person name="Young S."/>
            <person name="Zeng Q."/>
            <person name="Fellers J."/>
        </authorList>
    </citation>
    <scope>NUCLEOTIDE SEQUENCE [LARGE SCALE GENOMIC DNA]</scope>
    <source>
        <strain evidence="3">1-1 BBBD Race 1</strain>
    </source>
</reference>
<evidence type="ECO:0000256" key="1">
    <source>
        <dbReference type="SAM" id="MobiDB-lite"/>
    </source>
</evidence>
<sequence length="179" mass="20781">MNAQEDRIVEFSESNPRPKMKTDRWNTIIEEFYTQHCTGDAQNKAAQLKSPKLHNILIRLQEFSTVIEANRAMKAGDIGRLLIIWKTWSVMSQSLKGLRNYSTYLPQLVLMMTQLLPPSPAKLLRHLLLFSPSGRDNHFVAKDFYLEIQNYLLKFLFNQTGTGTQIDRLKNLYSLNVHL</sequence>
<gene>
    <name evidence="3" type="ORF">PTTG_30822</name>
</gene>
<keyword evidence="5" id="KW-1185">Reference proteome</keyword>
<dbReference type="Proteomes" id="UP000005240">
    <property type="component" value="Unassembled WGS sequence"/>
</dbReference>
<reference evidence="4" key="4">
    <citation type="submission" date="2025-05" db="UniProtKB">
        <authorList>
            <consortium name="EnsemblFungi"/>
        </authorList>
    </citation>
    <scope>IDENTIFICATION</scope>
    <source>
        <strain evidence="4">isolate 1-1 / race 1 (BBBD)</strain>
    </source>
</reference>
<proteinExistence type="predicted"/>
<dbReference type="EnsemblFungi" id="PTTG_30822-t43_1">
    <property type="protein sequence ID" value="PTTG_30822-t43_1-p1"/>
    <property type="gene ID" value="PTTG_30822"/>
</dbReference>
<dbReference type="AlphaFoldDB" id="A0A180FXA0"/>
<accession>A0A180FXA0</accession>
<protein>
    <recommendedName>
        <fullName evidence="2">DUF6589 domain-containing protein</fullName>
    </recommendedName>
</protein>
<feature type="non-terminal residue" evidence="3">
    <location>
        <position position="179"/>
    </location>
</feature>
<dbReference type="VEuPathDB" id="FungiDB:PTTG_30822"/>
<feature type="domain" description="DUF6589" evidence="2">
    <location>
        <begin position="5"/>
        <end position="178"/>
    </location>
</feature>
<reference evidence="4 5" key="3">
    <citation type="journal article" date="2017" name="G3 (Bethesda)">
        <title>Comparative analysis highlights variable genome content of wheat rusts and divergence of the mating loci.</title>
        <authorList>
            <person name="Cuomo C.A."/>
            <person name="Bakkeren G."/>
            <person name="Khalil H.B."/>
            <person name="Panwar V."/>
            <person name="Joly D."/>
            <person name="Linning R."/>
            <person name="Sakthikumar S."/>
            <person name="Song X."/>
            <person name="Adiconis X."/>
            <person name="Fan L."/>
            <person name="Goldberg J.M."/>
            <person name="Levin J.Z."/>
            <person name="Young S."/>
            <person name="Zeng Q."/>
            <person name="Anikster Y."/>
            <person name="Bruce M."/>
            <person name="Wang M."/>
            <person name="Yin C."/>
            <person name="McCallum B."/>
            <person name="Szabo L.J."/>
            <person name="Hulbert S."/>
            <person name="Chen X."/>
            <person name="Fellers J.P."/>
        </authorList>
    </citation>
    <scope>NUCLEOTIDE SEQUENCE</scope>
    <source>
        <strain evidence="4">isolate 1-1 / race 1 (BBBD)</strain>
        <strain evidence="5">Isolate 1-1 / race 1 (BBBD)</strain>
    </source>
</reference>
<dbReference type="EMBL" id="ADAS02007507">
    <property type="protein sequence ID" value="OAV85065.1"/>
    <property type="molecule type" value="Genomic_DNA"/>
</dbReference>
<feature type="compositionally biased region" description="Basic and acidic residues" evidence="1">
    <location>
        <begin position="1"/>
        <end position="10"/>
    </location>
</feature>
<dbReference type="InterPro" id="IPR046496">
    <property type="entry name" value="DUF6589"/>
</dbReference>
<evidence type="ECO:0000313" key="3">
    <source>
        <dbReference type="EMBL" id="OAV85065.1"/>
    </source>
</evidence>
<dbReference type="Pfam" id="PF20231">
    <property type="entry name" value="DUF6589"/>
    <property type="match status" value="1"/>
</dbReference>
<dbReference type="STRING" id="630390.A0A180FXA0"/>